<sequence>MLANGLILVSVPTEGKLTNAEYQKFLAQFDYSQLPDGYYIFNGLEVSYPVIEVRNHKLVKQLAAMSLVIFEKPQYKVGIYDSNDV</sequence>
<dbReference type="EMBL" id="BQXH01000007">
    <property type="protein sequence ID" value="GKS81241.1"/>
    <property type="molecule type" value="Genomic_DNA"/>
</dbReference>
<protein>
    <submittedName>
        <fullName evidence="1">Uncharacterized protein</fullName>
    </submittedName>
</protein>
<evidence type="ECO:0000313" key="1">
    <source>
        <dbReference type="EMBL" id="GKS81241.1"/>
    </source>
</evidence>
<name>A0ABQ5JHB6_9LACO</name>
<comment type="caution">
    <text evidence="1">The sequence shown here is derived from an EMBL/GenBank/DDBJ whole genome shotgun (WGS) entry which is preliminary data.</text>
</comment>
<dbReference type="Proteomes" id="UP001055149">
    <property type="component" value="Unassembled WGS sequence"/>
</dbReference>
<evidence type="ECO:0000313" key="2">
    <source>
        <dbReference type="Proteomes" id="UP001055149"/>
    </source>
</evidence>
<organism evidence="1 2">
    <name type="scientific">Ligilactobacillus pabuli</name>
    <dbReference type="NCBI Taxonomy" id="2886039"/>
    <lineage>
        <taxon>Bacteria</taxon>
        <taxon>Bacillati</taxon>
        <taxon>Bacillota</taxon>
        <taxon>Bacilli</taxon>
        <taxon>Lactobacillales</taxon>
        <taxon>Lactobacillaceae</taxon>
        <taxon>Ligilactobacillus</taxon>
    </lineage>
</organism>
<keyword evidence="2" id="KW-1185">Reference proteome</keyword>
<accession>A0ABQ5JHB6</accession>
<reference evidence="1" key="1">
    <citation type="journal article" date="2022" name="Int. J. Syst. Evol. Microbiol.">
        <title>A novel species of lactic acid bacteria, Ligilactobacillus pabuli sp. nov., isolated from alfalfa silage.</title>
        <authorList>
            <person name="Tohno M."/>
            <person name="Tanizawa Y."/>
            <person name="Sawada H."/>
            <person name="Sakamoto M."/>
            <person name="Ohkuma M."/>
            <person name="Kobayashi H."/>
        </authorList>
    </citation>
    <scope>NUCLEOTIDE SEQUENCE</scope>
    <source>
        <strain evidence="1">AF129</strain>
    </source>
</reference>
<proteinExistence type="predicted"/>
<gene>
    <name evidence="1" type="ORF">LPAF129_09270</name>
</gene>